<keyword evidence="6 9" id="KW-1133">Transmembrane helix</keyword>
<dbReference type="AlphaFoldDB" id="T1K055"/>
<dbReference type="InterPro" id="IPR036548">
    <property type="entry name" value="Cyt_c_oxidase_su8_sf"/>
</dbReference>
<accession>T1K055</accession>
<evidence type="ECO:0000256" key="3">
    <source>
        <dbReference type="ARBA" id="ARBA00010117"/>
    </source>
</evidence>
<evidence type="ECO:0000256" key="9">
    <source>
        <dbReference type="SAM" id="Phobius"/>
    </source>
</evidence>
<keyword evidence="11" id="KW-1185">Reference proteome</keyword>
<evidence type="ECO:0000256" key="6">
    <source>
        <dbReference type="ARBA" id="ARBA00022989"/>
    </source>
</evidence>
<keyword evidence="7" id="KW-0496">Mitochondrion</keyword>
<evidence type="ECO:0000313" key="11">
    <source>
        <dbReference type="Proteomes" id="UP000015104"/>
    </source>
</evidence>
<dbReference type="Gene3D" id="4.10.81.10">
    <property type="entry name" value="Cytochrome c oxidase, subunit 8"/>
    <property type="match status" value="1"/>
</dbReference>
<evidence type="ECO:0000256" key="8">
    <source>
        <dbReference type="ARBA" id="ARBA00023136"/>
    </source>
</evidence>
<dbReference type="HOGENOM" id="CLU_2707996_0_0_1"/>
<name>T1K055_TETUR</name>
<keyword evidence="5" id="KW-0999">Mitochondrion inner membrane</keyword>
<sequence length="90" mass="10858">MNSIVRQFINPRTVKGLQVIQKRAYSYPYENKFLVTPPRTPISVAERCAWFSLLFISVTSVPAWVLYHLRLYRNQTYDDWIQYQNRWVKS</sequence>
<dbReference type="EMBL" id="CAEY01001132">
    <property type="status" value="NOT_ANNOTATED_CDS"/>
    <property type="molecule type" value="Genomic_DNA"/>
</dbReference>
<dbReference type="GO" id="GO:0006123">
    <property type="term" value="P:mitochondrial electron transport, cytochrome c to oxygen"/>
    <property type="evidence" value="ECO:0007669"/>
    <property type="project" value="InterPro"/>
</dbReference>
<dbReference type="SUPFAM" id="SSF81431">
    <property type="entry name" value="Mitochondrial cytochrome c oxidase subunit VIIIb (aka IX)"/>
    <property type="match status" value="1"/>
</dbReference>
<evidence type="ECO:0000256" key="7">
    <source>
        <dbReference type="ARBA" id="ARBA00023128"/>
    </source>
</evidence>
<comment type="subcellular location">
    <subcellularLocation>
        <location evidence="1">Mitochondrion inner membrane</location>
        <topology evidence="1">Single-pass membrane protein</topology>
    </subcellularLocation>
</comment>
<dbReference type="GO" id="GO:0045277">
    <property type="term" value="C:respiratory chain complex IV"/>
    <property type="evidence" value="ECO:0007669"/>
    <property type="project" value="InterPro"/>
</dbReference>
<evidence type="ECO:0000256" key="5">
    <source>
        <dbReference type="ARBA" id="ARBA00022792"/>
    </source>
</evidence>
<proteinExistence type="inferred from homology"/>
<dbReference type="Proteomes" id="UP000015104">
    <property type="component" value="Unassembled WGS sequence"/>
</dbReference>
<dbReference type="EnsemblMetazoa" id="tetur03g06500.1">
    <property type="protein sequence ID" value="tetur03g06500.1"/>
    <property type="gene ID" value="tetur03g06500"/>
</dbReference>
<protein>
    <submittedName>
        <fullName evidence="10">Uncharacterized protein</fullName>
    </submittedName>
</protein>
<organism evidence="10 11">
    <name type="scientific">Tetranychus urticae</name>
    <name type="common">Two-spotted spider mite</name>
    <dbReference type="NCBI Taxonomy" id="32264"/>
    <lineage>
        <taxon>Eukaryota</taxon>
        <taxon>Metazoa</taxon>
        <taxon>Ecdysozoa</taxon>
        <taxon>Arthropoda</taxon>
        <taxon>Chelicerata</taxon>
        <taxon>Arachnida</taxon>
        <taxon>Acari</taxon>
        <taxon>Acariformes</taxon>
        <taxon>Trombidiformes</taxon>
        <taxon>Prostigmata</taxon>
        <taxon>Eleutherengona</taxon>
        <taxon>Raphignathae</taxon>
        <taxon>Tetranychoidea</taxon>
        <taxon>Tetranychidae</taxon>
        <taxon>Tetranychus</taxon>
    </lineage>
</organism>
<dbReference type="InterPro" id="IPR003205">
    <property type="entry name" value="Cyt_c_oxidase_su8"/>
</dbReference>
<keyword evidence="4 9" id="KW-0812">Transmembrane</keyword>
<keyword evidence="8 9" id="KW-0472">Membrane</keyword>
<dbReference type="Pfam" id="PF02285">
    <property type="entry name" value="COX8"/>
    <property type="match status" value="1"/>
</dbReference>
<evidence type="ECO:0000256" key="1">
    <source>
        <dbReference type="ARBA" id="ARBA00004434"/>
    </source>
</evidence>
<reference evidence="10" key="2">
    <citation type="submission" date="2015-06" db="UniProtKB">
        <authorList>
            <consortium name="EnsemblMetazoa"/>
        </authorList>
    </citation>
    <scope>IDENTIFICATION</scope>
</reference>
<reference evidence="11" key="1">
    <citation type="submission" date="2011-08" db="EMBL/GenBank/DDBJ databases">
        <authorList>
            <person name="Rombauts S."/>
        </authorList>
    </citation>
    <scope>NUCLEOTIDE SEQUENCE</scope>
    <source>
        <strain evidence="11">London</strain>
    </source>
</reference>
<dbReference type="UniPathway" id="UPA00705"/>
<evidence type="ECO:0000313" key="10">
    <source>
        <dbReference type="EnsemblMetazoa" id="tetur03g06500.1"/>
    </source>
</evidence>
<dbReference type="GO" id="GO:0005743">
    <property type="term" value="C:mitochondrial inner membrane"/>
    <property type="evidence" value="ECO:0007669"/>
    <property type="project" value="UniProtKB-SubCell"/>
</dbReference>
<evidence type="ECO:0000256" key="4">
    <source>
        <dbReference type="ARBA" id="ARBA00022692"/>
    </source>
</evidence>
<evidence type="ECO:0000256" key="2">
    <source>
        <dbReference type="ARBA" id="ARBA00004673"/>
    </source>
</evidence>
<comment type="similarity">
    <text evidence="3">Belongs to the cytochrome c oxidase VIII family.</text>
</comment>
<comment type="pathway">
    <text evidence="2">Energy metabolism; oxidative phosphorylation.</text>
</comment>
<feature type="transmembrane region" description="Helical" evidence="9">
    <location>
        <begin position="49"/>
        <end position="67"/>
    </location>
</feature>